<dbReference type="EMBL" id="CAXAMM010004336">
    <property type="protein sequence ID" value="CAK9003265.1"/>
    <property type="molecule type" value="Genomic_DNA"/>
</dbReference>
<evidence type="ECO:0000313" key="2">
    <source>
        <dbReference type="EMBL" id="CAK9003265.1"/>
    </source>
</evidence>
<proteinExistence type="predicted"/>
<evidence type="ECO:0000313" key="3">
    <source>
        <dbReference type="EMBL" id="CAK9003345.1"/>
    </source>
</evidence>
<keyword evidence="4" id="KW-1185">Reference proteome</keyword>
<feature type="compositionally biased region" description="Basic and acidic residues" evidence="1">
    <location>
        <begin position="846"/>
        <end position="861"/>
    </location>
</feature>
<feature type="region of interest" description="Disordered" evidence="1">
    <location>
        <begin position="846"/>
        <end position="875"/>
    </location>
</feature>
<sequence length="1088" mass="123998">MEDLEGILDRYGGPIQYLEHIDKKAFGEWLWDTFPELDDCLYQHKSNFPTVKESELAESTPLLFHVSALGLDGSSSLKPSPGKAFCLRLAEQFLLEGFLTSTSHAGPLLIQERRHWLPGSDQPLLWQDAHNDLIPFSLGYLKGMARSSSLLFLLHRISGMSIDVLKELPMLHQTVSKIHCHHVKINSRVDEALCNMRMSCRGSMVKATNTLQAVIMVKQLVDQGLTTHMQFIRSWNQQASKQFQFVGKRLTALKLLFEDTPKDILDEILGHVAKHGWDGSVWSDDNLSSKKLYPKFQFPSKSKAWLPRTKTSTESMMAAVLFLQNRHDRMADKGNQKRKPDVHFVEEVSMKAACAVNLMTEFVDTCPVDRKEVFAQWIQAWLNGDTKVDIELEQLLFDRVDKLDVRVQIPTFKRLSDKQVFHRPVVNLEKVENQLVIDQYHLQMKQIEYDVNVFKTWSKKTMNIEYARDQATWKWRRDRRLQALEAADLALSSCSKLVVFEGRKTERAIQETMTFKKNCIQSKLGLDNSSQITQVIYYNCSAPCLITADNLENGLELMSWRLSDQMQSIGVMLCPAFSHQRGRVFWEEKTILERLVRNHVNIDWPFSILFCEKLDARDQRPMSYQGRLIFASPLELSKNCWFSCDLRKTQRTTEIAQLSPKKMREIEDVDPHAVPHSTDERQRISNASKYSQIGIEACQQVFSSVLKGSSYETVGPAVLLIDLHLGTGEMYQAFLNMRSTQPHTFYLGFCEDQNQASYVEQLSREELADKYMSGTPLPSGEKIDFTVPADLLESLPEIPRLNVLVISEKRLFMPVSVVQQWRNHSLVGAEFQKVLDEFLKDYEIVEPKTETTEPNDKDPKRPAPTPLPSPSKKPRNALDASLICEANSITQAMLTECRIGSRDPPVFLQVRASNHIYLVNKGSKEFTANELHIAGFGRGSFRIVKNDADLPDGAIELSFSGHTDVIHFNGSLTTVGEVLKELRNRNPDCKVCYFKLKFAEDGNPHAFELIRTHRVVFVPRPEEKTSEMKEMNAAAREPLQVWNVSQAANIFWVMKFSSVKGLIPVKPAVYLKGHCSVGPGQALVISKP</sequence>
<protein>
    <submittedName>
        <fullName evidence="3">Uncharacterized protein</fullName>
    </submittedName>
</protein>
<name>A0ABP0IL85_9DINO</name>
<comment type="caution">
    <text evidence="3">The sequence shown here is derived from an EMBL/GenBank/DDBJ whole genome shotgun (WGS) entry which is preliminary data.</text>
</comment>
<dbReference type="EMBL" id="CAXAMM010004369">
    <property type="protein sequence ID" value="CAK9003345.1"/>
    <property type="molecule type" value="Genomic_DNA"/>
</dbReference>
<evidence type="ECO:0000313" key="4">
    <source>
        <dbReference type="Proteomes" id="UP001642464"/>
    </source>
</evidence>
<feature type="compositionally biased region" description="Pro residues" evidence="1">
    <location>
        <begin position="862"/>
        <end position="871"/>
    </location>
</feature>
<evidence type="ECO:0000256" key="1">
    <source>
        <dbReference type="SAM" id="MobiDB-lite"/>
    </source>
</evidence>
<gene>
    <name evidence="2" type="ORF">SCF082_LOCUS7667</name>
    <name evidence="3" type="ORF">SCF082_LOCUS7698</name>
</gene>
<reference evidence="3 4" key="1">
    <citation type="submission" date="2024-02" db="EMBL/GenBank/DDBJ databases">
        <authorList>
            <person name="Chen Y."/>
            <person name="Shah S."/>
            <person name="Dougan E. K."/>
            <person name="Thang M."/>
            <person name="Chan C."/>
        </authorList>
    </citation>
    <scope>NUCLEOTIDE SEQUENCE [LARGE SCALE GENOMIC DNA]</scope>
</reference>
<accession>A0ABP0IL85</accession>
<dbReference type="Proteomes" id="UP001642464">
    <property type="component" value="Unassembled WGS sequence"/>
</dbReference>
<organism evidence="3 4">
    <name type="scientific">Durusdinium trenchii</name>
    <dbReference type="NCBI Taxonomy" id="1381693"/>
    <lineage>
        <taxon>Eukaryota</taxon>
        <taxon>Sar</taxon>
        <taxon>Alveolata</taxon>
        <taxon>Dinophyceae</taxon>
        <taxon>Suessiales</taxon>
        <taxon>Symbiodiniaceae</taxon>
        <taxon>Durusdinium</taxon>
    </lineage>
</organism>